<feature type="domain" description="DUF6533" evidence="2">
    <location>
        <begin position="24"/>
        <end position="69"/>
    </location>
</feature>
<feature type="transmembrane region" description="Helical" evidence="1">
    <location>
        <begin position="55"/>
        <end position="79"/>
    </location>
</feature>
<keyword evidence="4" id="KW-1185">Reference proteome</keyword>
<dbReference type="AlphaFoldDB" id="A0A4Y7Q804"/>
<sequence>MDGKSLAAHPFVFNVIDQIFTLQYVCLASIMILYYDHVLTLPSEVKHIWQQKFSLVSLIFVLNRYLAFFGYVPIMFFFFNSPLDDTSDSVHDPRCLSYSRFPGALYCISQILIGGMIPPILIIRVYALYYREIWVLVLTGMLGLSTVATSIVSWSLTMTFDITITILTLFRTFQMYRAHKSGGMQSDIIKLFLRDGSLYFR</sequence>
<dbReference type="Proteomes" id="UP000294933">
    <property type="component" value="Unassembled WGS sequence"/>
</dbReference>
<evidence type="ECO:0000313" key="3">
    <source>
        <dbReference type="EMBL" id="TDL23565.1"/>
    </source>
</evidence>
<feature type="transmembrane region" description="Helical" evidence="1">
    <location>
        <begin position="103"/>
        <end position="126"/>
    </location>
</feature>
<dbReference type="STRING" id="50990.A0A4Y7Q804"/>
<organism evidence="3 4">
    <name type="scientific">Rickenella mellea</name>
    <dbReference type="NCBI Taxonomy" id="50990"/>
    <lineage>
        <taxon>Eukaryota</taxon>
        <taxon>Fungi</taxon>
        <taxon>Dikarya</taxon>
        <taxon>Basidiomycota</taxon>
        <taxon>Agaricomycotina</taxon>
        <taxon>Agaricomycetes</taxon>
        <taxon>Hymenochaetales</taxon>
        <taxon>Rickenellaceae</taxon>
        <taxon>Rickenella</taxon>
    </lineage>
</organism>
<dbReference type="OrthoDB" id="2686513at2759"/>
<accession>A0A4Y7Q804</accession>
<dbReference type="Pfam" id="PF20151">
    <property type="entry name" value="DUF6533"/>
    <property type="match status" value="1"/>
</dbReference>
<evidence type="ECO:0000256" key="1">
    <source>
        <dbReference type="SAM" id="Phobius"/>
    </source>
</evidence>
<keyword evidence="1" id="KW-1133">Transmembrane helix</keyword>
<dbReference type="EMBL" id="ML170170">
    <property type="protein sequence ID" value="TDL23565.1"/>
    <property type="molecule type" value="Genomic_DNA"/>
</dbReference>
<evidence type="ECO:0000259" key="2">
    <source>
        <dbReference type="Pfam" id="PF20151"/>
    </source>
</evidence>
<evidence type="ECO:0000313" key="4">
    <source>
        <dbReference type="Proteomes" id="UP000294933"/>
    </source>
</evidence>
<dbReference type="VEuPathDB" id="FungiDB:BD410DRAFT_814517"/>
<keyword evidence="1" id="KW-0812">Transmembrane</keyword>
<feature type="transmembrane region" description="Helical" evidence="1">
    <location>
        <begin position="133"/>
        <end position="152"/>
    </location>
</feature>
<keyword evidence="1" id="KW-0472">Membrane</keyword>
<gene>
    <name evidence="3" type="ORF">BD410DRAFT_814517</name>
</gene>
<reference evidence="3 4" key="1">
    <citation type="submission" date="2018-06" db="EMBL/GenBank/DDBJ databases">
        <title>A transcriptomic atlas of mushroom development highlights an independent origin of complex multicellularity.</title>
        <authorList>
            <consortium name="DOE Joint Genome Institute"/>
            <person name="Krizsan K."/>
            <person name="Almasi E."/>
            <person name="Merenyi Z."/>
            <person name="Sahu N."/>
            <person name="Viragh M."/>
            <person name="Koszo T."/>
            <person name="Mondo S."/>
            <person name="Kiss B."/>
            <person name="Balint B."/>
            <person name="Kues U."/>
            <person name="Barry K."/>
            <person name="Hegedus J.C."/>
            <person name="Henrissat B."/>
            <person name="Johnson J."/>
            <person name="Lipzen A."/>
            <person name="Ohm R."/>
            <person name="Nagy I."/>
            <person name="Pangilinan J."/>
            <person name="Yan J."/>
            <person name="Xiong Y."/>
            <person name="Grigoriev I.V."/>
            <person name="Hibbett D.S."/>
            <person name="Nagy L.G."/>
        </authorList>
    </citation>
    <scope>NUCLEOTIDE SEQUENCE [LARGE SCALE GENOMIC DNA]</scope>
    <source>
        <strain evidence="3 4">SZMC22713</strain>
    </source>
</reference>
<proteinExistence type="predicted"/>
<feature type="transmembrane region" description="Helical" evidence="1">
    <location>
        <begin position="12"/>
        <end position="35"/>
    </location>
</feature>
<name>A0A4Y7Q804_9AGAM</name>
<dbReference type="InterPro" id="IPR045340">
    <property type="entry name" value="DUF6533"/>
</dbReference>
<protein>
    <recommendedName>
        <fullName evidence="2">DUF6533 domain-containing protein</fullName>
    </recommendedName>
</protein>